<comment type="similarity">
    <text evidence="5">Belongs to the pyruvate, phosphate/water dikinase regulatory protein family. PSRP subfamily.</text>
</comment>
<evidence type="ECO:0000256" key="2">
    <source>
        <dbReference type="ARBA" id="ARBA00022679"/>
    </source>
</evidence>
<evidence type="ECO:0000313" key="6">
    <source>
        <dbReference type="EMBL" id="KRG60260.1"/>
    </source>
</evidence>
<keyword evidence="1 5" id="KW-0723">Serine/threonine-protein kinase</keyword>
<accession>A0ABR5NNH6</accession>
<dbReference type="EC" id="2.7.11.33" evidence="5"/>
<dbReference type="RefSeq" id="WP_055769230.1">
    <property type="nucleotide sequence ID" value="NZ_JAFKME010000008.1"/>
</dbReference>
<dbReference type="PANTHER" id="PTHR31756:SF3">
    <property type="entry name" value="PYRUVATE, PHOSPHATE DIKINASE REGULATORY PROTEIN 1, CHLOROPLASTIC"/>
    <property type="match status" value="1"/>
</dbReference>
<keyword evidence="4 5" id="KW-0418">Kinase</keyword>
<keyword evidence="3 5" id="KW-0547">Nucleotide-binding</keyword>
<gene>
    <name evidence="6" type="ORF">ABB22_02530</name>
</gene>
<dbReference type="Pfam" id="PF03618">
    <property type="entry name" value="Kinase-PPPase"/>
    <property type="match status" value="1"/>
</dbReference>
<evidence type="ECO:0000256" key="1">
    <source>
        <dbReference type="ARBA" id="ARBA00022527"/>
    </source>
</evidence>
<comment type="function">
    <text evidence="5">Bifunctional serine/threonine kinase and phosphorylase involved in the regulation of the phosphoenolpyruvate synthase (PEPS) by catalyzing its phosphorylation/dephosphorylation.</text>
</comment>
<comment type="catalytic activity">
    <reaction evidence="5">
        <text>[pyruvate, water dikinase] + ADP = [pyruvate, water dikinase]-phosphate + AMP + H(+)</text>
        <dbReference type="Rhea" id="RHEA:46020"/>
        <dbReference type="Rhea" id="RHEA-COMP:11425"/>
        <dbReference type="Rhea" id="RHEA-COMP:11426"/>
        <dbReference type="ChEBI" id="CHEBI:15378"/>
        <dbReference type="ChEBI" id="CHEBI:43176"/>
        <dbReference type="ChEBI" id="CHEBI:68546"/>
        <dbReference type="ChEBI" id="CHEBI:456215"/>
        <dbReference type="ChEBI" id="CHEBI:456216"/>
        <dbReference type="EC" id="2.7.11.33"/>
    </reaction>
</comment>
<sequence>MTAIRPVFYVSDGTGITAETVGHSLLTQFSGFSFVTDRMSFVDDADKAREAALRIRAAGERYQVRPIVVSSCVDSALGRILEDESGALVLDVFVPFIGPLEQELDAARHSKIGQAHGMVDFDTYHRRINAMNFALSHDDGIAVNYDEADVVLVAVSRAGKTPTCIYLALHYGIRAANYPLTEEDLESDRLPPRLRPYRNKLFGLTIDPERLQQIRQERRPNSRYASAEVCRREVAAAETMFRMERIPTLSTTHTSIEEISSKVLGTLGLQREMF</sequence>
<dbReference type="InterPro" id="IPR026530">
    <property type="entry name" value="PSRP"/>
</dbReference>
<comment type="catalytic activity">
    <reaction evidence="5">
        <text>[pyruvate, water dikinase]-phosphate + phosphate + H(+) = [pyruvate, water dikinase] + diphosphate</text>
        <dbReference type="Rhea" id="RHEA:48580"/>
        <dbReference type="Rhea" id="RHEA-COMP:11425"/>
        <dbReference type="Rhea" id="RHEA-COMP:11426"/>
        <dbReference type="ChEBI" id="CHEBI:15378"/>
        <dbReference type="ChEBI" id="CHEBI:33019"/>
        <dbReference type="ChEBI" id="CHEBI:43176"/>
        <dbReference type="ChEBI" id="CHEBI:43474"/>
        <dbReference type="ChEBI" id="CHEBI:68546"/>
        <dbReference type="EC" id="2.7.4.28"/>
    </reaction>
</comment>
<keyword evidence="7" id="KW-1185">Reference proteome</keyword>
<keyword evidence="2 5" id="KW-0808">Transferase</keyword>
<evidence type="ECO:0000313" key="7">
    <source>
        <dbReference type="Proteomes" id="UP000050902"/>
    </source>
</evidence>
<protein>
    <recommendedName>
        <fullName evidence="5">Putative phosphoenolpyruvate synthase regulatory protein</fullName>
        <shortName evidence="5">PEP synthase regulatory protein</shortName>
        <shortName evidence="5">PSRP</shortName>
        <ecNumber evidence="5">2.7.11.33</ecNumber>
        <ecNumber evidence="5">2.7.4.28</ecNumber>
    </recommendedName>
    <alternativeName>
        <fullName evidence="5">Pyruvate, water dikinase regulatory protein</fullName>
    </alternativeName>
</protein>
<dbReference type="InterPro" id="IPR005177">
    <property type="entry name" value="Kinase-pyrophosphorylase"/>
</dbReference>
<comment type="caution">
    <text evidence="6">The sequence shown here is derived from an EMBL/GenBank/DDBJ whole genome shotgun (WGS) entry which is preliminary data.</text>
</comment>
<dbReference type="PANTHER" id="PTHR31756">
    <property type="entry name" value="PYRUVATE, PHOSPHATE DIKINASE REGULATORY PROTEIN 1, CHLOROPLASTIC"/>
    <property type="match status" value="1"/>
</dbReference>
<dbReference type="Proteomes" id="UP000050902">
    <property type="component" value="Unassembled WGS sequence"/>
</dbReference>
<evidence type="ECO:0000256" key="3">
    <source>
        <dbReference type="ARBA" id="ARBA00022741"/>
    </source>
</evidence>
<name>A0ABR5NNH6_9GAMM</name>
<dbReference type="EMBL" id="LDJG01000003">
    <property type="protein sequence ID" value="KRG60260.1"/>
    <property type="molecule type" value="Genomic_DNA"/>
</dbReference>
<dbReference type="NCBIfam" id="NF003742">
    <property type="entry name" value="PRK05339.1"/>
    <property type="match status" value="1"/>
</dbReference>
<organism evidence="6 7">
    <name type="scientific">Stenotrophomonas nitritireducens</name>
    <dbReference type="NCBI Taxonomy" id="83617"/>
    <lineage>
        <taxon>Bacteria</taxon>
        <taxon>Pseudomonadati</taxon>
        <taxon>Pseudomonadota</taxon>
        <taxon>Gammaproteobacteria</taxon>
        <taxon>Lysobacterales</taxon>
        <taxon>Lysobacteraceae</taxon>
        <taxon>Stenotrophomonas</taxon>
    </lineage>
</organism>
<dbReference type="EC" id="2.7.4.28" evidence="5"/>
<proteinExistence type="inferred from homology"/>
<evidence type="ECO:0000256" key="5">
    <source>
        <dbReference type="HAMAP-Rule" id="MF_01062"/>
    </source>
</evidence>
<reference evidence="6 7" key="1">
    <citation type="submission" date="2015-05" db="EMBL/GenBank/DDBJ databases">
        <title>Genome sequencing and analysis of members of genus Stenotrophomonas.</title>
        <authorList>
            <person name="Patil P.P."/>
            <person name="Midha S."/>
            <person name="Patil P.B."/>
        </authorList>
    </citation>
    <scope>NUCLEOTIDE SEQUENCE [LARGE SCALE GENOMIC DNA]</scope>
    <source>
        <strain evidence="6 7">DSM 12575</strain>
    </source>
</reference>
<dbReference type="HAMAP" id="MF_01062">
    <property type="entry name" value="PSRP"/>
    <property type="match status" value="1"/>
</dbReference>
<feature type="binding site" evidence="5">
    <location>
        <begin position="154"/>
        <end position="161"/>
    </location>
    <ligand>
        <name>ADP</name>
        <dbReference type="ChEBI" id="CHEBI:456216"/>
    </ligand>
</feature>
<evidence type="ECO:0000256" key="4">
    <source>
        <dbReference type="ARBA" id="ARBA00022777"/>
    </source>
</evidence>